<feature type="domain" description="Glycosyl transferase family 1" evidence="3">
    <location>
        <begin position="259"/>
        <end position="389"/>
    </location>
</feature>
<dbReference type="RefSeq" id="WP_344751222.1">
    <property type="nucleotide sequence ID" value="NZ_BAABBW010000001.1"/>
</dbReference>
<dbReference type="EMBL" id="BAABBW010000001">
    <property type="protein sequence ID" value="GAA4167232.1"/>
    <property type="molecule type" value="Genomic_DNA"/>
</dbReference>
<comment type="caution">
    <text evidence="5">The sequence shown here is derived from an EMBL/GenBank/DDBJ whole genome shotgun (WGS) entry which is preliminary data.</text>
</comment>
<gene>
    <name evidence="5" type="ORF">GCM10022287_00430</name>
</gene>
<evidence type="ECO:0000256" key="1">
    <source>
        <dbReference type="ARBA" id="ARBA00022676"/>
    </source>
</evidence>
<reference evidence="6" key="1">
    <citation type="journal article" date="2019" name="Int. J. Syst. Evol. Microbiol.">
        <title>The Global Catalogue of Microorganisms (GCM) 10K type strain sequencing project: providing services to taxonomists for standard genome sequencing and annotation.</title>
        <authorList>
            <consortium name="The Broad Institute Genomics Platform"/>
            <consortium name="The Broad Institute Genome Sequencing Center for Infectious Disease"/>
            <person name="Wu L."/>
            <person name="Ma J."/>
        </authorList>
    </citation>
    <scope>NUCLEOTIDE SEQUENCE [LARGE SCALE GENOMIC DNA]</scope>
    <source>
        <strain evidence="6">JCM 17591</strain>
    </source>
</reference>
<evidence type="ECO:0000259" key="3">
    <source>
        <dbReference type="Pfam" id="PF00534"/>
    </source>
</evidence>
<feature type="domain" description="Glycosyltransferase subfamily 4-like N-terminal" evidence="4">
    <location>
        <begin position="104"/>
        <end position="250"/>
    </location>
</feature>
<keyword evidence="1" id="KW-0328">Glycosyltransferase</keyword>
<evidence type="ECO:0000259" key="4">
    <source>
        <dbReference type="Pfam" id="PF13439"/>
    </source>
</evidence>
<dbReference type="SUPFAM" id="SSF53756">
    <property type="entry name" value="UDP-Glycosyltransferase/glycogen phosphorylase"/>
    <property type="match status" value="1"/>
</dbReference>
<dbReference type="PANTHER" id="PTHR12526:SF636">
    <property type="entry name" value="BLL3647 PROTEIN"/>
    <property type="match status" value="1"/>
</dbReference>
<accession>A0ABP7ZPF5</accession>
<proteinExistence type="predicted"/>
<evidence type="ECO:0008006" key="7">
    <source>
        <dbReference type="Google" id="ProtNLM"/>
    </source>
</evidence>
<evidence type="ECO:0000256" key="2">
    <source>
        <dbReference type="ARBA" id="ARBA00022679"/>
    </source>
</evidence>
<dbReference type="InterPro" id="IPR001296">
    <property type="entry name" value="Glyco_trans_1"/>
</dbReference>
<sequence length="478" mass="51688">MSPASTPQSLRLLAQRWSRFVPRGLRRRLRSLVPPPALDAAELVDGWSRPLLATAAAEAVGFWQRSLSEATLNGPDKGNGRAVPAEDVNTPRLRCLLVAPSMDVGGLDQMVAFLARELPLRGIDVAVLVTPESVAENPGRLGAQLRAEGVDVRELDRAGARAWLRADTPDIVAFHGGADWVLDEAEAIGAPVIEVHHGGHLLFGADPQALASRRQRLSGLIAVCELVRRQYLSLDPGCPPEFVTTIENGIAGGRLRRGDREAARRALGLSDERLLVSLSRHSLQKNTYGLAAAFGDVAAHVPEAHLVICGRVDDVDYASQVAALRSRMPGGDRLHLRDHTPHIADLLAAADGFVLDAFFEGGPLVSMEALASGVRVVLSETGAVREQIDGDARRGRMVSNPLGDPLLVDWERMSAARFARQENRDELVEAMVELVSAAPPSPAERERLRSESLTRFDQQRCADAHAAALRRAAMLRAR</sequence>
<dbReference type="Gene3D" id="3.40.50.2000">
    <property type="entry name" value="Glycogen Phosphorylase B"/>
    <property type="match status" value="2"/>
</dbReference>
<dbReference type="Proteomes" id="UP001501079">
    <property type="component" value="Unassembled WGS sequence"/>
</dbReference>
<protein>
    <recommendedName>
        <fullName evidence="7">Glycosyltransferase</fullName>
    </recommendedName>
</protein>
<evidence type="ECO:0000313" key="6">
    <source>
        <dbReference type="Proteomes" id="UP001501079"/>
    </source>
</evidence>
<name>A0ABP7ZPF5_9MICO</name>
<keyword evidence="2" id="KW-0808">Transferase</keyword>
<dbReference type="PANTHER" id="PTHR12526">
    <property type="entry name" value="GLYCOSYLTRANSFERASE"/>
    <property type="match status" value="1"/>
</dbReference>
<dbReference type="CDD" id="cd03801">
    <property type="entry name" value="GT4_PimA-like"/>
    <property type="match status" value="1"/>
</dbReference>
<evidence type="ECO:0000313" key="5">
    <source>
        <dbReference type="EMBL" id="GAA4167232.1"/>
    </source>
</evidence>
<dbReference type="InterPro" id="IPR028098">
    <property type="entry name" value="Glyco_trans_4-like_N"/>
</dbReference>
<dbReference type="Pfam" id="PF13439">
    <property type="entry name" value="Glyco_transf_4"/>
    <property type="match status" value="1"/>
</dbReference>
<organism evidence="5 6">
    <name type="scientific">Gryllotalpicola koreensis</name>
    <dbReference type="NCBI Taxonomy" id="993086"/>
    <lineage>
        <taxon>Bacteria</taxon>
        <taxon>Bacillati</taxon>
        <taxon>Actinomycetota</taxon>
        <taxon>Actinomycetes</taxon>
        <taxon>Micrococcales</taxon>
        <taxon>Microbacteriaceae</taxon>
        <taxon>Gryllotalpicola</taxon>
    </lineage>
</organism>
<dbReference type="Pfam" id="PF00534">
    <property type="entry name" value="Glycos_transf_1"/>
    <property type="match status" value="1"/>
</dbReference>
<keyword evidence="6" id="KW-1185">Reference proteome</keyword>